<dbReference type="InterPro" id="IPR036390">
    <property type="entry name" value="WH_DNA-bd_sf"/>
</dbReference>
<gene>
    <name evidence="10" type="ORF">EVA_19222</name>
</gene>
<dbReference type="GO" id="GO:0005737">
    <property type="term" value="C:cytoplasm"/>
    <property type="evidence" value="ECO:0007669"/>
    <property type="project" value="UniProtKB-SubCell"/>
</dbReference>
<keyword evidence="3" id="KW-0963">Cytoplasm</keyword>
<protein>
    <submittedName>
        <fullName evidence="10">Ferric uptake regulator, Fur family</fullName>
    </submittedName>
</protein>
<dbReference type="PANTHER" id="PTHR33202:SF8">
    <property type="entry name" value="PEROXIDE-RESPONSIVE REPRESSOR PERR"/>
    <property type="match status" value="1"/>
</dbReference>
<dbReference type="InterPro" id="IPR043135">
    <property type="entry name" value="Fur_C"/>
</dbReference>
<dbReference type="AlphaFoldDB" id="J9FZB2"/>
<dbReference type="GO" id="GO:0045892">
    <property type="term" value="P:negative regulation of DNA-templated transcription"/>
    <property type="evidence" value="ECO:0007669"/>
    <property type="project" value="TreeGrafter"/>
</dbReference>
<reference evidence="10" key="1">
    <citation type="journal article" date="2012" name="PLoS ONE">
        <title>Gene sets for utilization of primary and secondary nutrition supplies in the distal gut of endangered iberian lynx.</title>
        <authorList>
            <person name="Alcaide M."/>
            <person name="Messina E."/>
            <person name="Richter M."/>
            <person name="Bargiela R."/>
            <person name="Peplies J."/>
            <person name="Huws S.A."/>
            <person name="Newbold C.J."/>
            <person name="Golyshin P.N."/>
            <person name="Simon M.A."/>
            <person name="Lopez G."/>
            <person name="Yakimov M.M."/>
            <person name="Ferrer M."/>
        </authorList>
    </citation>
    <scope>NUCLEOTIDE SEQUENCE</scope>
</reference>
<keyword evidence="5" id="KW-0479">Metal-binding</keyword>
<evidence type="ECO:0000256" key="4">
    <source>
        <dbReference type="ARBA" id="ARBA00022491"/>
    </source>
</evidence>
<comment type="similarity">
    <text evidence="2">Belongs to the Fur family.</text>
</comment>
<dbReference type="GO" id="GO:0008270">
    <property type="term" value="F:zinc ion binding"/>
    <property type="evidence" value="ECO:0007669"/>
    <property type="project" value="TreeGrafter"/>
</dbReference>
<sequence>MMKGYDYLVSYNIKPSVQRIAIMDYLLSHKTHPSIDEIYMALCKQIPTLSKTTVYNTLKLFVEHGAAQMLTIDERNACFDGDTSPHAHFLCKRCGHIFDLPYAREERQLEPIDMNGFRVEEVHQYYKGVCPACASKEEAH</sequence>
<dbReference type="Gene3D" id="1.10.10.10">
    <property type="entry name" value="Winged helix-like DNA-binding domain superfamily/Winged helix DNA-binding domain"/>
    <property type="match status" value="1"/>
</dbReference>
<dbReference type="Pfam" id="PF01475">
    <property type="entry name" value="FUR"/>
    <property type="match status" value="1"/>
</dbReference>
<evidence type="ECO:0000313" key="10">
    <source>
        <dbReference type="EMBL" id="EJW92674.1"/>
    </source>
</evidence>
<dbReference type="PANTHER" id="PTHR33202">
    <property type="entry name" value="ZINC UPTAKE REGULATION PROTEIN"/>
    <property type="match status" value="1"/>
</dbReference>
<evidence type="ECO:0000256" key="8">
    <source>
        <dbReference type="ARBA" id="ARBA00023125"/>
    </source>
</evidence>
<accession>J9FZB2</accession>
<dbReference type="FunFam" id="1.10.10.10:FF:000007">
    <property type="entry name" value="Ferric uptake regulation protein"/>
    <property type="match status" value="1"/>
</dbReference>
<dbReference type="GO" id="GO:0000976">
    <property type="term" value="F:transcription cis-regulatory region binding"/>
    <property type="evidence" value="ECO:0007669"/>
    <property type="project" value="TreeGrafter"/>
</dbReference>
<evidence type="ECO:0000256" key="3">
    <source>
        <dbReference type="ARBA" id="ARBA00022490"/>
    </source>
</evidence>
<comment type="caution">
    <text evidence="10">The sequence shown here is derived from an EMBL/GenBank/DDBJ whole genome shotgun (WGS) entry which is preliminary data.</text>
</comment>
<keyword evidence="7" id="KW-0805">Transcription regulation</keyword>
<keyword evidence="6" id="KW-0862">Zinc</keyword>
<keyword evidence="9" id="KW-0804">Transcription</keyword>
<proteinExistence type="inferred from homology"/>
<evidence type="ECO:0000256" key="5">
    <source>
        <dbReference type="ARBA" id="ARBA00022723"/>
    </source>
</evidence>
<evidence type="ECO:0000256" key="9">
    <source>
        <dbReference type="ARBA" id="ARBA00023163"/>
    </source>
</evidence>
<dbReference type="Gene3D" id="3.30.1490.190">
    <property type="match status" value="1"/>
</dbReference>
<dbReference type="InterPro" id="IPR036388">
    <property type="entry name" value="WH-like_DNA-bd_sf"/>
</dbReference>
<dbReference type="SUPFAM" id="SSF46785">
    <property type="entry name" value="Winged helix' DNA-binding domain"/>
    <property type="match status" value="1"/>
</dbReference>
<evidence type="ECO:0000256" key="7">
    <source>
        <dbReference type="ARBA" id="ARBA00023015"/>
    </source>
</evidence>
<dbReference type="GO" id="GO:0003700">
    <property type="term" value="F:DNA-binding transcription factor activity"/>
    <property type="evidence" value="ECO:0007669"/>
    <property type="project" value="InterPro"/>
</dbReference>
<keyword evidence="8" id="KW-0238">DNA-binding</keyword>
<evidence type="ECO:0000256" key="1">
    <source>
        <dbReference type="ARBA" id="ARBA00004496"/>
    </source>
</evidence>
<comment type="subcellular location">
    <subcellularLocation>
        <location evidence="1">Cytoplasm</location>
    </subcellularLocation>
</comment>
<dbReference type="EMBL" id="AMCI01007409">
    <property type="protein sequence ID" value="EJW92674.1"/>
    <property type="molecule type" value="Genomic_DNA"/>
</dbReference>
<keyword evidence="4" id="KW-0678">Repressor</keyword>
<dbReference type="GO" id="GO:1900376">
    <property type="term" value="P:regulation of secondary metabolite biosynthetic process"/>
    <property type="evidence" value="ECO:0007669"/>
    <property type="project" value="TreeGrafter"/>
</dbReference>
<evidence type="ECO:0000256" key="6">
    <source>
        <dbReference type="ARBA" id="ARBA00022833"/>
    </source>
</evidence>
<dbReference type="InterPro" id="IPR002481">
    <property type="entry name" value="FUR"/>
</dbReference>
<evidence type="ECO:0000256" key="2">
    <source>
        <dbReference type="ARBA" id="ARBA00007957"/>
    </source>
</evidence>
<dbReference type="CDD" id="cd07153">
    <property type="entry name" value="Fur_like"/>
    <property type="match status" value="1"/>
</dbReference>
<name>J9FZB2_9ZZZZ</name>
<organism evidence="10">
    <name type="scientific">gut metagenome</name>
    <dbReference type="NCBI Taxonomy" id="749906"/>
    <lineage>
        <taxon>unclassified sequences</taxon>
        <taxon>metagenomes</taxon>
        <taxon>organismal metagenomes</taxon>
    </lineage>
</organism>